<accession>A0A5J5I8J7</accession>
<protein>
    <submittedName>
        <fullName evidence="4">Uncharacterized protein</fullName>
    </submittedName>
</protein>
<evidence type="ECO:0000256" key="1">
    <source>
        <dbReference type="SAM" id="Coils"/>
    </source>
</evidence>
<dbReference type="EMBL" id="VYQA01000002">
    <property type="protein sequence ID" value="KAA9033145.1"/>
    <property type="molecule type" value="Genomic_DNA"/>
</dbReference>
<feature type="region of interest" description="Disordered" evidence="2">
    <location>
        <begin position="30"/>
        <end position="56"/>
    </location>
</feature>
<keyword evidence="1" id="KW-0175">Coiled coil</keyword>
<name>A0A5J5I8J7_9SPHN</name>
<evidence type="ECO:0000313" key="4">
    <source>
        <dbReference type="EMBL" id="KAA9033145.1"/>
    </source>
</evidence>
<dbReference type="RefSeq" id="WP_150424647.1">
    <property type="nucleotide sequence ID" value="NZ_VYQA01000002.1"/>
</dbReference>
<reference evidence="5 6" key="1">
    <citation type="submission" date="2019-09" db="EMBL/GenBank/DDBJ databases">
        <authorList>
            <person name="Feng G."/>
        </authorList>
    </citation>
    <scope>NUCLEOTIDE SEQUENCE [LARGE SCALE GENOMIC DNA]</scope>
    <source>
        <strain evidence="4 5">KACC 19283</strain>
        <strain evidence="3 6">KACC 19284</strain>
    </source>
</reference>
<dbReference type="Proteomes" id="UP000326364">
    <property type="component" value="Unassembled WGS sequence"/>
</dbReference>
<sequence>MSTARRTLIGCALVAGAAFCFWLGTLVPQRPQQGPEHERPLAPSNRAPSQQTGRNIFSSSIANDPYVIQQWKDSIETLERRCRDANEFCTEARQARQQIKKIQ</sequence>
<evidence type="ECO:0000256" key="2">
    <source>
        <dbReference type="SAM" id="MobiDB-lite"/>
    </source>
</evidence>
<evidence type="ECO:0000313" key="5">
    <source>
        <dbReference type="Proteomes" id="UP000325933"/>
    </source>
</evidence>
<evidence type="ECO:0000313" key="3">
    <source>
        <dbReference type="EMBL" id="KAA9020818.1"/>
    </source>
</evidence>
<feature type="coiled-coil region" evidence="1">
    <location>
        <begin position="68"/>
        <end position="95"/>
    </location>
</feature>
<evidence type="ECO:0000313" key="6">
    <source>
        <dbReference type="Proteomes" id="UP000326364"/>
    </source>
</evidence>
<dbReference type="Proteomes" id="UP000325933">
    <property type="component" value="Unassembled WGS sequence"/>
</dbReference>
<gene>
    <name evidence="4" type="ORF">F4U95_03925</name>
    <name evidence="3" type="ORF">F4U96_03925</name>
</gene>
<comment type="caution">
    <text evidence="4">The sequence shown here is derived from an EMBL/GenBank/DDBJ whole genome shotgun (WGS) entry which is preliminary data.</text>
</comment>
<proteinExistence type="predicted"/>
<dbReference type="EMBL" id="VYQB01000002">
    <property type="protein sequence ID" value="KAA9020818.1"/>
    <property type="molecule type" value="Genomic_DNA"/>
</dbReference>
<keyword evidence="6" id="KW-1185">Reference proteome</keyword>
<feature type="compositionally biased region" description="Polar residues" evidence="2">
    <location>
        <begin position="46"/>
        <end position="56"/>
    </location>
</feature>
<dbReference type="AlphaFoldDB" id="A0A5J5I8J7"/>
<organism evidence="4 5">
    <name type="scientific">Sphingobium limneticum</name>
    <dbReference type="NCBI Taxonomy" id="1007511"/>
    <lineage>
        <taxon>Bacteria</taxon>
        <taxon>Pseudomonadati</taxon>
        <taxon>Pseudomonadota</taxon>
        <taxon>Alphaproteobacteria</taxon>
        <taxon>Sphingomonadales</taxon>
        <taxon>Sphingomonadaceae</taxon>
        <taxon>Sphingobium</taxon>
    </lineage>
</organism>